<evidence type="ECO:0000313" key="2">
    <source>
        <dbReference type="EMBL" id="AXR81213.1"/>
    </source>
</evidence>
<dbReference type="SUPFAM" id="SSF55729">
    <property type="entry name" value="Acyl-CoA N-acyltransferases (Nat)"/>
    <property type="match status" value="1"/>
</dbReference>
<dbReference type="GeneID" id="37641690"/>
<organism evidence="2 3">
    <name type="scientific">Natrarchaeobaculum sulfurireducens</name>
    <dbReference type="NCBI Taxonomy" id="2044521"/>
    <lineage>
        <taxon>Archaea</taxon>
        <taxon>Methanobacteriati</taxon>
        <taxon>Methanobacteriota</taxon>
        <taxon>Stenosarchaea group</taxon>
        <taxon>Halobacteria</taxon>
        <taxon>Halobacteriales</taxon>
        <taxon>Natrialbaceae</taxon>
        <taxon>Natrarchaeobaculum</taxon>
    </lineage>
</organism>
<dbReference type="OrthoDB" id="140543at2157"/>
<dbReference type="InterPro" id="IPR050644">
    <property type="entry name" value="PG_Glycine_Bridge_Synth"/>
</dbReference>
<evidence type="ECO:0000313" key="3">
    <source>
        <dbReference type="Proteomes" id="UP000258613"/>
    </source>
</evidence>
<name>A0A346PNW8_9EURY</name>
<dbReference type="Proteomes" id="UP000258613">
    <property type="component" value="Chromosome"/>
</dbReference>
<dbReference type="PANTHER" id="PTHR36174:SF1">
    <property type="entry name" value="LIPID II:GLYCINE GLYCYLTRANSFERASE"/>
    <property type="match status" value="1"/>
</dbReference>
<protein>
    <recommendedName>
        <fullName evidence="1">BioF2-like acetyltransferase domain-containing protein</fullName>
    </recommendedName>
</protein>
<dbReference type="InterPro" id="IPR038740">
    <property type="entry name" value="BioF2-like_GNAT_dom"/>
</dbReference>
<dbReference type="EMBL" id="CP027033">
    <property type="protein sequence ID" value="AXR81213.1"/>
    <property type="molecule type" value="Genomic_DNA"/>
</dbReference>
<feature type="domain" description="BioF2-like acetyltransferase" evidence="1">
    <location>
        <begin position="169"/>
        <end position="305"/>
    </location>
</feature>
<dbReference type="RefSeq" id="WP_117367935.1">
    <property type="nucleotide sequence ID" value="NZ_CP027033.1"/>
</dbReference>
<dbReference type="PANTHER" id="PTHR36174">
    <property type="entry name" value="LIPID II:GLYCINE GLYCYLTRANSFERASE"/>
    <property type="match status" value="1"/>
</dbReference>
<dbReference type="Pfam" id="PF13480">
    <property type="entry name" value="Acetyltransf_6"/>
    <property type="match status" value="1"/>
</dbReference>
<evidence type="ECO:0000259" key="1">
    <source>
        <dbReference type="Pfam" id="PF13480"/>
    </source>
</evidence>
<dbReference type="KEGG" id="nag:AArcMg_1197"/>
<proteinExistence type="predicted"/>
<dbReference type="Gene3D" id="3.40.630.30">
    <property type="match status" value="1"/>
</dbReference>
<dbReference type="InterPro" id="IPR016181">
    <property type="entry name" value="Acyl_CoA_acyltransferase"/>
</dbReference>
<dbReference type="AlphaFoldDB" id="A0A346PNW8"/>
<keyword evidence="3" id="KW-1185">Reference proteome</keyword>
<accession>A0A346PNW8</accession>
<reference evidence="3" key="1">
    <citation type="submission" date="2018-02" db="EMBL/GenBank/DDBJ databases">
        <title>Phenotypic and genomic properties of facultatively anaerobic sulfur-reducing natronoarchaea from hypersaline soda lakes.</title>
        <authorList>
            <person name="Sorokin D.Y."/>
            <person name="Kublanov I.V."/>
            <person name="Roman P."/>
            <person name="Sinninghe Damste J.S."/>
            <person name="Golyshin P.N."/>
            <person name="Rojo D."/>
            <person name="Ciordia S."/>
            <person name="Mena M.D.C."/>
            <person name="Ferrer M."/>
            <person name="Messina E."/>
            <person name="Smedile F."/>
            <person name="La Spada G."/>
            <person name="La Cono V."/>
            <person name="Yakimov M.M."/>
        </authorList>
    </citation>
    <scope>NUCLEOTIDE SEQUENCE [LARGE SCALE GENOMIC DNA]</scope>
    <source>
        <strain evidence="3">AArc-Mg</strain>
    </source>
</reference>
<sequence>MSVDVRVATDDDRARWNEYVGRSPQGTLCHELESLAVQADHAGATLHPLIGFKGQEPVGLFPVFELRKGFVRTVFSPPPHLRVPYLGPAFLNMGKLKQRKREKRRTRFVDGCLEWIDDELDPKYGHIRTSTGVTDVRPFVWEGFDATPEYTYAVDLTRDEADILGSFSSDARRNVRNTADDAYEITIGGRESIQRIHEQVTHRYESQGISFDVPLEFVLDLADASANGHVTPYALHVDDEFVGGILALEYGSRTGRWMGGVRTDADVDVPTNDLLDWAIMDDARERGLETYDLVGADTRRINRYKAKFNPDLETYYSMEYGSLGMRTVASLYNSVK</sequence>
<gene>
    <name evidence="2" type="ORF">AArcMg_1197</name>
</gene>